<keyword evidence="4" id="KW-0143">Chaperone</keyword>
<accession>A0A839RY45</accession>
<keyword evidence="3" id="KW-0963">Cytoplasm</keyword>
<evidence type="ECO:0000256" key="4">
    <source>
        <dbReference type="ARBA" id="ARBA00023186"/>
    </source>
</evidence>
<evidence type="ECO:0000313" key="5">
    <source>
        <dbReference type="EMBL" id="MBB3049457.1"/>
    </source>
</evidence>
<comment type="similarity">
    <text evidence="2">Belongs to the EspG family.</text>
</comment>
<proteinExistence type="inferred from homology"/>
<dbReference type="Proteomes" id="UP000550714">
    <property type="component" value="Unassembled WGS sequence"/>
</dbReference>
<reference evidence="5 6" key="1">
    <citation type="submission" date="2020-08" db="EMBL/GenBank/DDBJ databases">
        <title>Genomic Encyclopedia of Type Strains, Phase III (KMG-III): the genomes of soil and plant-associated and newly described type strains.</title>
        <authorList>
            <person name="Whitman W."/>
        </authorList>
    </citation>
    <scope>NUCLEOTIDE SEQUENCE [LARGE SCALE GENOMIC DNA]</scope>
    <source>
        <strain evidence="5 6">CECT 8577</strain>
    </source>
</reference>
<evidence type="ECO:0008006" key="7">
    <source>
        <dbReference type="Google" id="ProtNLM"/>
    </source>
</evidence>
<evidence type="ECO:0000256" key="3">
    <source>
        <dbReference type="ARBA" id="ARBA00022490"/>
    </source>
</evidence>
<gene>
    <name evidence="5" type="ORF">FHS23_000452</name>
</gene>
<evidence type="ECO:0000256" key="1">
    <source>
        <dbReference type="ARBA" id="ARBA00004496"/>
    </source>
</evidence>
<keyword evidence="6" id="KW-1185">Reference proteome</keyword>
<dbReference type="Pfam" id="PF14011">
    <property type="entry name" value="ESX-1_EspG"/>
    <property type="match status" value="1"/>
</dbReference>
<sequence length="256" mass="28330">MARSFSLSLVAVDILLEQYKLGRSPFPFEIPHMGTTHTQRNQVREAVYRDLETRGLARGGRFEPDAETAFEAFMRAPLIVALAGRLADDQEIYARAVSDGQFAVLVRQDGNMLTFTEVRPTNFVAELVDLLPLTKPAPGQSITVPVPAARKPRSADGYDPFGGVQAPRSSQTASQERAVARMFEKTMDRVGFITAFVPGDGGRPVKLDPVMWFDNEDGRHLGTQRAAEDGQKWATYAPADNARIVSQLYTQLEPYL</sequence>
<comment type="subcellular location">
    <subcellularLocation>
        <location evidence="1">Cytoplasm</location>
    </subcellularLocation>
</comment>
<evidence type="ECO:0000256" key="2">
    <source>
        <dbReference type="ARBA" id="ARBA00006411"/>
    </source>
</evidence>
<comment type="caution">
    <text evidence="5">The sequence shown here is derived from an EMBL/GenBank/DDBJ whole genome shotgun (WGS) entry which is preliminary data.</text>
</comment>
<evidence type="ECO:0000313" key="6">
    <source>
        <dbReference type="Proteomes" id="UP000550714"/>
    </source>
</evidence>
<dbReference type="AlphaFoldDB" id="A0A839RY45"/>
<dbReference type="EMBL" id="JACHWU010000001">
    <property type="protein sequence ID" value="MBB3049457.1"/>
    <property type="molecule type" value="Genomic_DNA"/>
</dbReference>
<dbReference type="InterPro" id="IPR025734">
    <property type="entry name" value="EspG"/>
</dbReference>
<protein>
    <recommendedName>
        <fullName evidence="7">ESAT-6 protein secretion system EspG family protein</fullName>
    </recommendedName>
</protein>
<dbReference type="RefSeq" id="WP_183646993.1">
    <property type="nucleotide sequence ID" value="NZ_JACHWU010000001.1"/>
</dbReference>
<name>A0A839RY45_9PSEU</name>
<organism evidence="5 6">
    <name type="scientific">Prauserella isguenensis</name>
    <dbReference type="NCBI Taxonomy" id="1470180"/>
    <lineage>
        <taxon>Bacteria</taxon>
        <taxon>Bacillati</taxon>
        <taxon>Actinomycetota</taxon>
        <taxon>Actinomycetes</taxon>
        <taxon>Pseudonocardiales</taxon>
        <taxon>Pseudonocardiaceae</taxon>
        <taxon>Prauserella</taxon>
    </lineage>
</organism>